<dbReference type="PATRIC" id="fig|1341157.4.peg.1008"/>
<evidence type="ECO:0000256" key="1">
    <source>
        <dbReference type="SAM" id="Phobius"/>
    </source>
</evidence>
<keyword evidence="3" id="KW-1185">Reference proteome</keyword>
<proteinExistence type="predicted"/>
<keyword evidence="1" id="KW-0472">Membrane</keyword>
<dbReference type="AlphaFoldDB" id="W7USF6"/>
<comment type="caution">
    <text evidence="2">The sequence shown here is derived from an EMBL/GenBank/DDBJ whole genome shotgun (WGS) entry which is preliminary data.</text>
</comment>
<organism evidence="2 3">
    <name type="scientific">Ruminococcus flavefaciens 007c</name>
    <dbReference type="NCBI Taxonomy" id="1341157"/>
    <lineage>
        <taxon>Bacteria</taxon>
        <taxon>Bacillati</taxon>
        <taxon>Bacillota</taxon>
        <taxon>Clostridia</taxon>
        <taxon>Eubacteriales</taxon>
        <taxon>Oscillospiraceae</taxon>
        <taxon>Ruminococcus</taxon>
    </lineage>
</organism>
<evidence type="ECO:0000313" key="3">
    <source>
        <dbReference type="Proteomes" id="UP000019365"/>
    </source>
</evidence>
<feature type="transmembrane region" description="Helical" evidence="1">
    <location>
        <begin position="78"/>
        <end position="99"/>
    </location>
</feature>
<sequence length="132" mass="14748">MNDMIEKYKALIVKTEYDREKKATEYTCEYEKDGSKQTASFFGASSMAVEEGSTIEITVEDGVITDTNIGQIIGANSIFMLICLLIFLAAIILLFIWFVKTKYTAVRICIAVFAAAFIILTHIPTGSRKDKK</sequence>
<dbReference type="EMBL" id="ATAX01000016">
    <property type="protein sequence ID" value="EWM54344.1"/>
    <property type="molecule type" value="Genomic_DNA"/>
</dbReference>
<dbReference type="Proteomes" id="UP000019365">
    <property type="component" value="Unassembled WGS sequence"/>
</dbReference>
<protein>
    <submittedName>
        <fullName evidence="2">Uncharacterized protein</fullName>
    </submittedName>
</protein>
<reference evidence="2 3" key="1">
    <citation type="journal article" date="2014" name="PLoS ONE">
        <title>Rumen cellulosomics: divergent fiber-degrading strategies revealed by comparative genome-wide analysis of six ruminococcal strains.</title>
        <authorList>
            <person name="Dassa B."/>
            <person name="Borovok I."/>
            <person name="Ruimy-Israeli V."/>
            <person name="Lamed R."/>
            <person name="Flint H.J."/>
            <person name="Duncan S.H."/>
            <person name="Henrissat B."/>
            <person name="Coutinho P."/>
            <person name="Morrison M."/>
            <person name="Mosoni P."/>
            <person name="Yeoman C.J."/>
            <person name="White B.A."/>
            <person name="Bayer E.A."/>
        </authorList>
    </citation>
    <scope>NUCLEOTIDE SEQUENCE [LARGE SCALE GENOMIC DNA]</scope>
    <source>
        <strain evidence="2 3">007c</strain>
    </source>
</reference>
<feature type="transmembrane region" description="Helical" evidence="1">
    <location>
        <begin position="105"/>
        <end position="123"/>
    </location>
</feature>
<keyword evidence="1" id="KW-0812">Transmembrane</keyword>
<accession>W7USF6</accession>
<gene>
    <name evidence="2" type="ORF">RF007C_12095</name>
</gene>
<evidence type="ECO:0000313" key="2">
    <source>
        <dbReference type="EMBL" id="EWM54344.1"/>
    </source>
</evidence>
<keyword evidence="1" id="KW-1133">Transmembrane helix</keyword>
<name>W7USF6_RUMFL</name>